<dbReference type="Proteomes" id="UP000326396">
    <property type="component" value="Unassembled WGS sequence"/>
</dbReference>
<evidence type="ECO:0008006" key="4">
    <source>
        <dbReference type="Google" id="ProtNLM"/>
    </source>
</evidence>
<feature type="signal peptide" evidence="1">
    <location>
        <begin position="1"/>
        <end position="17"/>
    </location>
</feature>
<protein>
    <recommendedName>
        <fullName evidence="4">Secreted protein</fullName>
    </recommendedName>
</protein>
<reference evidence="2 3" key="1">
    <citation type="submission" date="2019-05" db="EMBL/GenBank/DDBJ databases">
        <title>Mikania micrantha, genome provides insights into the molecular mechanism of rapid growth.</title>
        <authorList>
            <person name="Liu B."/>
        </authorList>
    </citation>
    <scope>NUCLEOTIDE SEQUENCE [LARGE SCALE GENOMIC DNA]</scope>
    <source>
        <strain evidence="2">NLD-2019</strain>
        <tissue evidence="2">Leaf</tissue>
    </source>
</reference>
<accession>A0A5N6LIJ6</accession>
<evidence type="ECO:0000256" key="1">
    <source>
        <dbReference type="SAM" id="SignalP"/>
    </source>
</evidence>
<evidence type="ECO:0000313" key="3">
    <source>
        <dbReference type="Proteomes" id="UP000326396"/>
    </source>
</evidence>
<keyword evidence="1" id="KW-0732">Signal</keyword>
<dbReference type="AlphaFoldDB" id="A0A5N6LIJ6"/>
<sequence length="69" mass="7530">MPVLVMMLAMELQSATANLTSPATKVEFTECDCCGLTSPAVHLITTMRQILRLSLDSARSLSEYTPKVL</sequence>
<keyword evidence="3" id="KW-1185">Reference proteome</keyword>
<name>A0A5N6LIJ6_9ASTR</name>
<evidence type="ECO:0000313" key="2">
    <source>
        <dbReference type="EMBL" id="KAD1891840.1"/>
    </source>
</evidence>
<organism evidence="2 3">
    <name type="scientific">Mikania micrantha</name>
    <name type="common">bitter vine</name>
    <dbReference type="NCBI Taxonomy" id="192012"/>
    <lineage>
        <taxon>Eukaryota</taxon>
        <taxon>Viridiplantae</taxon>
        <taxon>Streptophyta</taxon>
        <taxon>Embryophyta</taxon>
        <taxon>Tracheophyta</taxon>
        <taxon>Spermatophyta</taxon>
        <taxon>Magnoliopsida</taxon>
        <taxon>eudicotyledons</taxon>
        <taxon>Gunneridae</taxon>
        <taxon>Pentapetalae</taxon>
        <taxon>asterids</taxon>
        <taxon>campanulids</taxon>
        <taxon>Asterales</taxon>
        <taxon>Asteraceae</taxon>
        <taxon>Asteroideae</taxon>
        <taxon>Heliantheae alliance</taxon>
        <taxon>Eupatorieae</taxon>
        <taxon>Mikania</taxon>
    </lineage>
</organism>
<dbReference type="EMBL" id="SZYD01000380">
    <property type="protein sequence ID" value="KAD1891840.1"/>
    <property type="molecule type" value="Genomic_DNA"/>
</dbReference>
<comment type="caution">
    <text evidence="2">The sequence shown here is derived from an EMBL/GenBank/DDBJ whole genome shotgun (WGS) entry which is preliminary data.</text>
</comment>
<gene>
    <name evidence="2" type="ORF">E3N88_42151</name>
</gene>
<proteinExistence type="predicted"/>
<feature type="chain" id="PRO_5024354146" description="Secreted protein" evidence="1">
    <location>
        <begin position="18"/>
        <end position="69"/>
    </location>
</feature>